<feature type="transmembrane region" description="Helical" evidence="1">
    <location>
        <begin position="342"/>
        <end position="361"/>
    </location>
</feature>
<protein>
    <submittedName>
        <fullName evidence="2">AbgT family transporter</fullName>
    </submittedName>
</protein>
<feature type="transmembrane region" description="Helical" evidence="1">
    <location>
        <begin position="478"/>
        <end position="498"/>
    </location>
</feature>
<evidence type="ECO:0000313" key="2">
    <source>
        <dbReference type="EMBL" id="HGY55452.1"/>
    </source>
</evidence>
<feature type="transmembrane region" description="Helical" evidence="1">
    <location>
        <begin position="141"/>
        <end position="158"/>
    </location>
</feature>
<keyword evidence="1" id="KW-1133">Transmembrane helix</keyword>
<dbReference type="GO" id="GO:1902604">
    <property type="term" value="P:p-aminobenzoyl-glutamate transmembrane transport"/>
    <property type="evidence" value="ECO:0007669"/>
    <property type="project" value="InterPro"/>
</dbReference>
<feature type="transmembrane region" description="Helical" evidence="1">
    <location>
        <begin position="114"/>
        <end position="135"/>
    </location>
</feature>
<dbReference type="GO" id="GO:0015558">
    <property type="term" value="F:secondary active p-aminobenzoyl-glutamate transmembrane transporter activity"/>
    <property type="evidence" value="ECO:0007669"/>
    <property type="project" value="InterPro"/>
</dbReference>
<keyword evidence="1" id="KW-0472">Membrane</keyword>
<evidence type="ECO:0000256" key="1">
    <source>
        <dbReference type="SAM" id="Phobius"/>
    </source>
</evidence>
<sequence>MMVKSKKNYIDRFLSLVERVGNALPHPATLFFLFAVGVIVLSAITSLFNLEVIHPGTKAVIRPVNLMSVKGLHLILENMVTNFTGFAPLGTVLVAMLGIGIAESSGLIGTALRLLVISAPKRLLTFVIVLSGILSNTASEVGYVLLVPLGAIIFLALGRHPIAGMAAAFAGVSGGYSANLLLGTIDPLLAGLSEEAARIIDPNYMVNAAANYYFMAVSTFFIALAGTWVTEKIVVPRLGKYKGDEQPEEIRKLTAQEIRGLIYAGIATLGFILFLLWGIVPENGYLRNPENGSILHSPFMDGIVAFIFIASALAGVAYGIGAGTYKNDSDVMKGMGKSMETLGIYIVLVFFAAQFVAYFKWTNLGLIIAIEGATLLKASGLGDIPLMLAFILLSGVINMFMGSASAKWAIMAPVFIPMFMLLGYSPELVQATYRIGDSVTNIISPMMSYFALIVAFMTRYEKEAGIGTVISTMLPYTLVFLIVWALLLIIWLLIGIPVGPDAPLYYKY</sequence>
<dbReference type="PANTHER" id="PTHR30282">
    <property type="entry name" value="P-AMINOBENZOYL GLUTAMATE TRANSPORTER"/>
    <property type="match status" value="1"/>
</dbReference>
<feature type="transmembrane region" description="Helical" evidence="1">
    <location>
        <begin position="28"/>
        <end position="48"/>
    </location>
</feature>
<feature type="transmembrane region" description="Helical" evidence="1">
    <location>
        <begin position="438"/>
        <end position="457"/>
    </location>
</feature>
<accession>A0A7V4U1A1</accession>
<feature type="transmembrane region" description="Helical" evidence="1">
    <location>
        <begin position="83"/>
        <end position="102"/>
    </location>
</feature>
<comment type="caution">
    <text evidence="2">The sequence shown here is derived from an EMBL/GenBank/DDBJ whole genome shotgun (WGS) entry which is preliminary data.</text>
</comment>
<dbReference type="Pfam" id="PF03806">
    <property type="entry name" value="ABG_transport"/>
    <property type="match status" value="1"/>
</dbReference>
<feature type="transmembrane region" description="Helical" evidence="1">
    <location>
        <begin position="408"/>
        <end position="426"/>
    </location>
</feature>
<feature type="transmembrane region" description="Helical" evidence="1">
    <location>
        <begin position="260"/>
        <end position="279"/>
    </location>
</feature>
<dbReference type="Proteomes" id="UP000885779">
    <property type="component" value="Unassembled WGS sequence"/>
</dbReference>
<feature type="transmembrane region" description="Helical" evidence="1">
    <location>
        <begin position="381"/>
        <end position="401"/>
    </location>
</feature>
<dbReference type="InterPro" id="IPR004697">
    <property type="entry name" value="AbgT"/>
</dbReference>
<reference evidence="2" key="1">
    <citation type="journal article" date="2020" name="mSystems">
        <title>Genome- and Community-Level Interaction Insights into Carbon Utilization and Element Cycling Functions of Hydrothermarchaeota in Hydrothermal Sediment.</title>
        <authorList>
            <person name="Zhou Z."/>
            <person name="Liu Y."/>
            <person name="Xu W."/>
            <person name="Pan J."/>
            <person name="Luo Z.H."/>
            <person name="Li M."/>
        </authorList>
    </citation>
    <scope>NUCLEOTIDE SEQUENCE [LARGE SCALE GENOMIC DNA]</scope>
    <source>
        <strain evidence="2">HyVt-577</strain>
    </source>
</reference>
<keyword evidence="1" id="KW-0812">Transmembrane</keyword>
<name>A0A7V4U1A1_CALAY</name>
<organism evidence="2">
    <name type="scientific">Caldithrix abyssi</name>
    <dbReference type="NCBI Taxonomy" id="187145"/>
    <lineage>
        <taxon>Bacteria</taxon>
        <taxon>Pseudomonadati</taxon>
        <taxon>Calditrichota</taxon>
        <taxon>Calditrichia</taxon>
        <taxon>Calditrichales</taxon>
        <taxon>Calditrichaceae</taxon>
        <taxon>Caldithrix</taxon>
    </lineage>
</organism>
<proteinExistence type="predicted"/>
<dbReference type="EMBL" id="DRQG01000067">
    <property type="protein sequence ID" value="HGY55452.1"/>
    <property type="molecule type" value="Genomic_DNA"/>
</dbReference>
<gene>
    <name evidence="2" type="ORF">ENK44_07125</name>
</gene>
<feature type="transmembrane region" description="Helical" evidence="1">
    <location>
        <begin position="299"/>
        <end position="321"/>
    </location>
</feature>
<dbReference type="AlphaFoldDB" id="A0A7V4U1A1"/>
<feature type="transmembrane region" description="Helical" evidence="1">
    <location>
        <begin position="212"/>
        <end position="230"/>
    </location>
</feature>
<dbReference type="PANTHER" id="PTHR30282:SF0">
    <property type="entry name" value="P-AMINOBENZOYL-GLUTAMATE TRANSPORT PROTEIN"/>
    <property type="match status" value="1"/>
</dbReference>